<protein>
    <submittedName>
        <fullName evidence="1">Uncharacterized protein</fullName>
    </submittedName>
</protein>
<proteinExistence type="predicted"/>
<keyword evidence="2" id="KW-1185">Reference proteome</keyword>
<evidence type="ECO:0000313" key="2">
    <source>
        <dbReference type="Proteomes" id="UP001177021"/>
    </source>
</evidence>
<dbReference type="Proteomes" id="UP001177021">
    <property type="component" value="Unassembled WGS sequence"/>
</dbReference>
<name>A0ACB0J106_TRIPR</name>
<gene>
    <name evidence="1" type="ORF">MILVUS5_LOCUS8093</name>
</gene>
<dbReference type="EMBL" id="CASHSV030000013">
    <property type="protein sequence ID" value="CAJ2637786.1"/>
    <property type="molecule type" value="Genomic_DNA"/>
</dbReference>
<accession>A0ACB0J106</accession>
<comment type="caution">
    <text evidence="1">The sequence shown here is derived from an EMBL/GenBank/DDBJ whole genome shotgun (WGS) entry which is preliminary data.</text>
</comment>
<reference evidence="1" key="1">
    <citation type="submission" date="2023-10" db="EMBL/GenBank/DDBJ databases">
        <authorList>
            <person name="Rodriguez Cubillos JULIANA M."/>
            <person name="De Vega J."/>
        </authorList>
    </citation>
    <scope>NUCLEOTIDE SEQUENCE</scope>
</reference>
<evidence type="ECO:0000313" key="1">
    <source>
        <dbReference type="EMBL" id="CAJ2637786.1"/>
    </source>
</evidence>
<organism evidence="1 2">
    <name type="scientific">Trifolium pratense</name>
    <name type="common">Red clover</name>
    <dbReference type="NCBI Taxonomy" id="57577"/>
    <lineage>
        <taxon>Eukaryota</taxon>
        <taxon>Viridiplantae</taxon>
        <taxon>Streptophyta</taxon>
        <taxon>Embryophyta</taxon>
        <taxon>Tracheophyta</taxon>
        <taxon>Spermatophyta</taxon>
        <taxon>Magnoliopsida</taxon>
        <taxon>eudicotyledons</taxon>
        <taxon>Gunneridae</taxon>
        <taxon>Pentapetalae</taxon>
        <taxon>rosids</taxon>
        <taxon>fabids</taxon>
        <taxon>Fabales</taxon>
        <taxon>Fabaceae</taxon>
        <taxon>Papilionoideae</taxon>
        <taxon>50 kb inversion clade</taxon>
        <taxon>NPAAA clade</taxon>
        <taxon>Hologalegina</taxon>
        <taxon>IRL clade</taxon>
        <taxon>Trifolieae</taxon>
        <taxon>Trifolium</taxon>
    </lineage>
</organism>
<sequence length="442" mass="49455">MASLPNLETPLESLRISTVVPATPRGEENGEYNLNNIDLLMKLHYIRSIYLFDSKAVQDLSISDLKTPMFPLLDLYSHVSGRVRLAESGRPFIKINDAGVRVAEAYCDKTLHEWLDENEFSIDGLVHDHVLGPDVAFSPLVFIKFQSFKCGGLSIGLSWAHILGDAISAFNFITKWSQTLAGQSPPKSLHKPNLTKPKFLSNYISDNPISIKKATVVDEYWLAANESYVATHTFHITSKQLQNLITSYTSKNSNTNGKTKYFEIISAMIWKYIAQIRGDFGPKIVTICTTNISKRVENEFPTNGVILRKIETNLPPQESHISELVKLIAEEKMNEDDAIGKLLEESEGKEDFIVYGAKLTFVDLEEADLYEVKLNGKKPIMANCDFRGVGDQGVVLILPGLEDDGGNNGRMITVSLLGKELDQLKYKLEREWGINNCSSRGF</sequence>